<dbReference type="Gene3D" id="3.40.50.970">
    <property type="match status" value="1"/>
</dbReference>
<proteinExistence type="inferred from homology"/>
<comment type="caution">
    <text evidence="5">The sequence shown here is derived from an EMBL/GenBank/DDBJ whole genome shotgun (WGS) entry which is preliminary data.</text>
</comment>
<evidence type="ECO:0000256" key="1">
    <source>
        <dbReference type="ARBA" id="ARBA00001964"/>
    </source>
</evidence>
<comment type="similarity">
    <text evidence="2">Belongs to the transketolase family.</text>
</comment>
<dbReference type="PANTHER" id="PTHR47514:SF1">
    <property type="entry name" value="TRANSKETOLASE N-TERMINAL SECTION-RELATED"/>
    <property type="match status" value="1"/>
</dbReference>
<evidence type="ECO:0000256" key="3">
    <source>
        <dbReference type="ARBA" id="ARBA00023052"/>
    </source>
</evidence>
<dbReference type="InterPro" id="IPR029061">
    <property type="entry name" value="THDP-binding"/>
</dbReference>
<protein>
    <submittedName>
        <fullName evidence="5">Transketolase</fullName>
    </submittedName>
</protein>
<dbReference type="PROSITE" id="PS51257">
    <property type="entry name" value="PROKAR_LIPOPROTEIN"/>
    <property type="match status" value="1"/>
</dbReference>
<dbReference type="EMBL" id="JAJCIS010000002">
    <property type="protein sequence ID" value="MCB7386933.1"/>
    <property type="molecule type" value="Genomic_DNA"/>
</dbReference>
<dbReference type="SUPFAM" id="SSF52518">
    <property type="entry name" value="Thiamin diphosphate-binding fold (THDP-binding)"/>
    <property type="match status" value="1"/>
</dbReference>
<evidence type="ECO:0000256" key="2">
    <source>
        <dbReference type="ARBA" id="ARBA00007131"/>
    </source>
</evidence>
<keyword evidence="6" id="KW-1185">Reference proteome</keyword>
<dbReference type="Proteomes" id="UP001299546">
    <property type="component" value="Unassembled WGS sequence"/>
</dbReference>
<dbReference type="RefSeq" id="WP_066736039.1">
    <property type="nucleotide sequence ID" value="NZ_JAJCIQ010000002.1"/>
</dbReference>
<evidence type="ECO:0000259" key="4">
    <source>
        <dbReference type="Pfam" id="PF00456"/>
    </source>
</evidence>
<sequence length="282" mass="30939">MDYRELERTADRCRISTLRMVKAAGHGHIGGAFSCMDIVTVLYFKEMKCDSGAPHKKERDRFLLSAGHKCLAQYAVLAEKGYFPKPYLDTYGSLGTILPGHPDMNKLPGIEANTGALGHGLAIAVGMAMGIRLDEGDSRVYVIMGDGELAEGSNWEAIAAAAHYKLSNLCVFVDFNGLQISGRVQDIMNFTPFKERFEAFGWNVITIDGHDMKQIVEALEMARVAVDRPTVIVAHTIKGKGIPFLEGKAASHFWSPNEGELDEAVKSIKIKAGLQEGKGYDW</sequence>
<dbReference type="Pfam" id="PF00456">
    <property type="entry name" value="Transketolase_N"/>
    <property type="match status" value="1"/>
</dbReference>
<keyword evidence="3" id="KW-0786">Thiamine pyrophosphate</keyword>
<accession>A0ABS8DEV4</accession>
<feature type="domain" description="Transketolase N-terminal" evidence="4">
    <location>
        <begin position="8"/>
        <end position="274"/>
    </location>
</feature>
<evidence type="ECO:0000313" key="6">
    <source>
        <dbReference type="Proteomes" id="UP001299546"/>
    </source>
</evidence>
<reference evidence="5 6" key="1">
    <citation type="submission" date="2021-10" db="EMBL/GenBank/DDBJ databases">
        <title>Collection of gut derived symbiotic bacterial strains cultured from healthy donors.</title>
        <authorList>
            <person name="Lin H."/>
            <person name="Littmann E."/>
            <person name="Kohout C."/>
            <person name="Pamer E.G."/>
        </authorList>
    </citation>
    <scope>NUCLEOTIDE SEQUENCE [LARGE SCALE GENOMIC DNA]</scope>
    <source>
        <strain evidence="5 6">DFI.1.165</strain>
    </source>
</reference>
<organism evidence="5 6">
    <name type="scientific">Bariatricus massiliensis</name>
    <dbReference type="NCBI Taxonomy" id="1745713"/>
    <lineage>
        <taxon>Bacteria</taxon>
        <taxon>Bacillati</taxon>
        <taxon>Bacillota</taxon>
        <taxon>Clostridia</taxon>
        <taxon>Lachnospirales</taxon>
        <taxon>Lachnospiraceae</taxon>
        <taxon>Bariatricus</taxon>
    </lineage>
</organism>
<dbReference type="CDD" id="cd02012">
    <property type="entry name" value="TPP_TK"/>
    <property type="match status" value="1"/>
</dbReference>
<gene>
    <name evidence="5" type="ORF">LIZ65_06495</name>
</gene>
<evidence type="ECO:0000313" key="5">
    <source>
        <dbReference type="EMBL" id="MCB7386933.1"/>
    </source>
</evidence>
<dbReference type="PANTHER" id="PTHR47514">
    <property type="entry name" value="TRANSKETOLASE N-TERMINAL SECTION-RELATED"/>
    <property type="match status" value="1"/>
</dbReference>
<dbReference type="InterPro" id="IPR005474">
    <property type="entry name" value="Transketolase_N"/>
</dbReference>
<comment type="cofactor">
    <cofactor evidence="1">
        <name>thiamine diphosphate</name>
        <dbReference type="ChEBI" id="CHEBI:58937"/>
    </cofactor>
</comment>
<name>A0ABS8DEV4_9FIRM</name>